<keyword evidence="13" id="KW-1185">Reference proteome</keyword>
<feature type="transmembrane region" description="Helical" evidence="8">
    <location>
        <begin position="484"/>
        <end position="508"/>
    </location>
</feature>
<feature type="region of interest" description="Disordered" evidence="7">
    <location>
        <begin position="839"/>
        <end position="886"/>
    </location>
</feature>
<evidence type="ECO:0000259" key="11">
    <source>
        <dbReference type="Pfam" id="PF14703"/>
    </source>
</evidence>
<keyword evidence="4 8" id="KW-0812">Transmembrane</keyword>
<dbReference type="KEGG" id="fvn:FVRRES_07081"/>
<keyword evidence="6 8" id="KW-0472">Membrane</keyword>
<reference evidence="13" key="1">
    <citation type="submission" date="2014-10" db="EMBL/GenBank/DDBJ databases">
        <authorList>
            <person name="King R."/>
        </authorList>
    </citation>
    <scope>NUCLEOTIDE SEQUENCE [LARGE SCALE GENOMIC DNA]</scope>
    <source>
        <strain evidence="13">A3/5</strain>
    </source>
</reference>
<feature type="region of interest" description="Disordered" evidence="7">
    <location>
        <begin position="957"/>
        <end position="1016"/>
    </location>
</feature>
<evidence type="ECO:0000256" key="8">
    <source>
        <dbReference type="SAM" id="Phobius"/>
    </source>
</evidence>
<accession>A0A2L2TS43</accession>
<dbReference type="InterPro" id="IPR003864">
    <property type="entry name" value="CSC1/OSCA1-like_7TM"/>
</dbReference>
<protein>
    <recommendedName>
        <fullName evidence="14">CSC1/OSCA1-like 7TM region domain-containing protein</fullName>
    </recommendedName>
</protein>
<comment type="subcellular location">
    <subcellularLocation>
        <location evidence="1">Membrane</location>
        <topology evidence="1">Multi-pass membrane protein</topology>
    </subcellularLocation>
</comment>
<dbReference type="Pfam" id="PF13967">
    <property type="entry name" value="RSN1_TM"/>
    <property type="match status" value="1"/>
</dbReference>
<comment type="similarity">
    <text evidence="2">Belongs to the CSC1 (TC 1.A.17) family.</text>
</comment>
<dbReference type="GeneID" id="37258720"/>
<evidence type="ECO:0000256" key="5">
    <source>
        <dbReference type="ARBA" id="ARBA00022989"/>
    </source>
</evidence>
<dbReference type="InterPro" id="IPR045122">
    <property type="entry name" value="Csc1-like"/>
</dbReference>
<feature type="domain" description="CSC1/OSCA1-like 7TM region" evidence="9">
    <location>
        <begin position="390"/>
        <end position="675"/>
    </location>
</feature>
<dbReference type="Proteomes" id="UP000245910">
    <property type="component" value="Chromosome II"/>
</dbReference>
<feature type="transmembrane region" description="Helical" evidence="8">
    <location>
        <begin position="161"/>
        <end position="188"/>
    </location>
</feature>
<dbReference type="PANTHER" id="PTHR13018:SF149">
    <property type="entry name" value="DOMAIN PROTEIN, PUTATIVE (AFU_ORTHOLOGUE AFUA_3G11660)-RELATED"/>
    <property type="match status" value="1"/>
</dbReference>
<evidence type="ECO:0000256" key="4">
    <source>
        <dbReference type="ARBA" id="ARBA00022692"/>
    </source>
</evidence>
<dbReference type="OrthoDB" id="2150324at2759"/>
<dbReference type="Pfam" id="PF14703">
    <property type="entry name" value="PHM7_cyt"/>
    <property type="match status" value="1"/>
</dbReference>
<evidence type="ECO:0000313" key="13">
    <source>
        <dbReference type="Proteomes" id="UP000245910"/>
    </source>
</evidence>
<evidence type="ECO:0000259" key="10">
    <source>
        <dbReference type="Pfam" id="PF13967"/>
    </source>
</evidence>
<feature type="transmembrane region" description="Helical" evidence="8">
    <location>
        <begin position="439"/>
        <end position="463"/>
    </location>
</feature>
<feature type="transmembrane region" description="Helical" evidence="8">
    <location>
        <begin position="397"/>
        <end position="419"/>
    </location>
</feature>
<dbReference type="GO" id="GO:0005227">
    <property type="term" value="F:calcium-activated cation channel activity"/>
    <property type="evidence" value="ECO:0007669"/>
    <property type="project" value="InterPro"/>
</dbReference>
<evidence type="ECO:0008006" key="14">
    <source>
        <dbReference type="Google" id="ProtNLM"/>
    </source>
</evidence>
<keyword evidence="5 8" id="KW-1133">Transmembrane helix</keyword>
<feature type="transmembrane region" description="Helical" evidence="8">
    <location>
        <begin position="661"/>
        <end position="680"/>
    </location>
</feature>
<feature type="transmembrane region" description="Helical" evidence="8">
    <location>
        <begin position="603"/>
        <end position="630"/>
    </location>
</feature>
<feature type="transmembrane region" description="Helical" evidence="8">
    <location>
        <begin position="121"/>
        <end position="141"/>
    </location>
</feature>
<feature type="domain" description="CSC1/OSCA1-like N-terminal transmembrane" evidence="10">
    <location>
        <begin position="36"/>
        <end position="186"/>
    </location>
</feature>
<dbReference type="InterPro" id="IPR027815">
    <property type="entry name" value="CSC1/OSCA1-like_cyt"/>
</dbReference>
<feature type="domain" description="CSC1/OSCA1-like cytosolic" evidence="11">
    <location>
        <begin position="210"/>
        <end position="379"/>
    </location>
</feature>
<feature type="compositionally biased region" description="Polar residues" evidence="7">
    <location>
        <begin position="957"/>
        <end position="974"/>
    </location>
</feature>
<feature type="transmembrane region" description="Helical" evidence="8">
    <location>
        <begin position="686"/>
        <end position="705"/>
    </location>
</feature>
<evidence type="ECO:0000259" key="9">
    <source>
        <dbReference type="Pfam" id="PF02714"/>
    </source>
</evidence>
<dbReference type="PANTHER" id="PTHR13018">
    <property type="entry name" value="PROBABLE MEMBRANE PROTEIN DUF221-RELATED"/>
    <property type="match status" value="1"/>
</dbReference>
<dbReference type="InterPro" id="IPR032880">
    <property type="entry name" value="CSC1/OSCA1-like_N"/>
</dbReference>
<evidence type="ECO:0000256" key="7">
    <source>
        <dbReference type="SAM" id="MobiDB-lite"/>
    </source>
</evidence>
<feature type="transmembrane region" description="Helical" evidence="8">
    <location>
        <begin position="36"/>
        <end position="57"/>
    </location>
</feature>
<evidence type="ECO:0000256" key="1">
    <source>
        <dbReference type="ARBA" id="ARBA00004141"/>
    </source>
</evidence>
<dbReference type="GO" id="GO:0005886">
    <property type="term" value="C:plasma membrane"/>
    <property type="evidence" value="ECO:0007669"/>
    <property type="project" value="TreeGrafter"/>
</dbReference>
<evidence type="ECO:0000256" key="3">
    <source>
        <dbReference type="ARBA" id="ARBA00022448"/>
    </source>
</evidence>
<evidence type="ECO:0000313" key="12">
    <source>
        <dbReference type="EMBL" id="CEI62645.1"/>
    </source>
</evidence>
<dbReference type="RefSeq" id="XP_025586365.1">
    <property type="nucleotide sequence ID" value="XM_025735683.2"/>
</dbReference>
<feature type="compositionally biased region" description="Low complexity" evidence="7">
    <location>
        <begin position="877"/>
        <end position="886"/>
    </location>
</feature>
<evidence type="ECO:0000256" key="2">
    <source>
        <dbReference type="ARBA" id="ARBA00007779"/>
    </source>
</evidence>
<sequence length="1016" mass="113996">MEGSAHLHGRDPEDAGHQLLNLLRSPFSGQLQAASLYSALATSLPVTIGIAIFFSILRPYHQAIYAPKLKHADEKHVPPPIGKAPWSWITTLWRTNEDMLLPLIGMDATVFLRFVRMCRNMFLTLCITGIGILLPVNVSRFKNYDGEKQASWVVSITPLTVYAPAIWSQVVIAWCFNFIVIGFLWFNYRKVHQLRRRYFESEDYQKSLHSRTLMVFDIPKKGCSDEGIARIIDQIAPNSSFARTAVARNVKELPALIDQHDHAVRKLEKILAKYLRDPSNVPTARPMCKPSKKDRSYGTYPRGQKVDAIEYYTQRIRDLEVQIKQVRATVDKRGSMPYGFASYADIAEAHGIAYACRKKKPVGATVKLAPRPNDIIWENMPLYSSTRGRRRWVNNMWITLLTLFWIVPNLGIAIFLVNLENLGKVWPAFRTELAAHPKVWGAIQGVLSPAIMSLTYLVLPMLFRRLSVKAGDQTKTGRERHVLAKLYFFFVFNNLFIFSIFSTVWSFVFSVVQDTTGVNKEDAWESIKKQNIASGLFETLCNNSLFWVTYLLQRQLGAAIDLAQAWPLIQAFFLKKFSSPTPRELIELTAPPPFEYASYYNYFLYYATVTMCLAGIQPLVLPATALYFVIDSWLKKYLLLYRFVTKTESGGMFWRVIFNRFIFATILSNLVVMLTCWAHGNFGTHIEFWCVVPLPFIMLIFKIYCNRAFNDKITYYSIQDVTKSPENGVDPKENRMRSERLANRFGHPALYRPLITPMVHAKAQNLLPAIYKGRLTDGREVDSGDMMTVSGYSDMVVLDPMQGGKPGKLANNVPGFEFVNDTQMDFEYYKNRAEFAENHGGGEIYGRPGEIGRPGTPGSLDGSDFSRPGTPVGGGRSASPAAFAGGAAQQQRLMSLASNVSGDTSYSSYRPGANTGFTQQMTLGQEPPARGRSPLYAQNNGSSSSLGLIQNAAAPAYSSNLNTPGRMTPAQSPGPSVGAMGGGPQGYSGLSQHEAEQSYDYFRGNTRPRRNPGEGW</sequence>
<name>A0A2L2TS43_9HYPO</name>
<proteinExistence type="inferred from homology"/>
<organism evidence="12 13">
    <name type="scientific">Fusarium venenatum</name>
    <dbReference type="NCBI Taxonomy" id="56646"/>
    <lineage>
        <taxon>Eukaryota</taxon>
        <taxon>Fungi</taxon>
        <taxon>Dikarya</taxon>
        <taxon>Ascomycota</taxon>
        <taxon>Pezizomycotina</taxon>
        <taxon>Sordariomycetes</taxon>
        <taxon>Hypocreomycetidae</taxon>
        <taxon>Hypocreales</taxon>
        <taxon>Nectriaceae</taxon>
        <taxon>Fusarium</taxon>
    </lineage>
</organism>
<dbReference type="AlphaFoldDB" id="A0A2L2TS43"/>
<evidence type="ECO:0000256" key="6">
    <source>
        <dbReference type="ARBA" id="ARBA00023136"/>
    </source>
</evidence>
<dbReference type="EMBL" id="LN649230">
    <property type="protein sequence ID" value="CEI62645.1"/>
    <property type="molecule type" value="Genomic_DNA"/>
</dbReference>
<feature type="region of interest" description="Disordered" evidence="7">
    <location>
        <begin position="901"/>
        <end position="932"/>
    </location>
</feature>
<keyword evidence="3" id="KW-0813">Transport</keyword>
<dbReference type="Pfam" id="PF02714">
    <property type="entry name" value="RSN1_7TM"/>
    <property type="match status" value="1"/>
</dbReference>